<proteinExistence type="predicted"/>
<accession>A0A5J4PYW8</accession>
<dbReference type="AlphaFoldDB" id="A0A5J4PYW8"/>
<comment type="caution">
    <text evidence="1">The sequence shown here is derived from an EMBL/GenBank/DDBJ whole genome shotgun (WGS) entry which is preliminary data.</text>
</comment>
<sequence length="170" mass="20192">MKLKIEYWINDNNFSDAITNIFSESVMCYKNGIYRPALLLSYISFMNILRERILVSDGPKVFEKSQWNQIQRNVIKDETWEKAVFDATQQRGKIEQSTKAKTRDTIFSISETIREEIFYWKNRRNDCAHFKTNHIDAFHVEAFWAFLQSNLSKITIVSFQNRFTEKGVNL</sequence>
<dbReference type="EMBL" id="SNRY01005492">
    <property type="protein sequence ID" value="KAA6314826.1"/>
    <property type="molecule type" value="Genomic_DNA"/>
</dbReference>
<name>A0A5J4PYW8_9ZZZZ</name>
<evidence type="ECO:0000313" key="1">
    <source>
        <dbReference type="EMBL" id="KAA6314826.1"/>
    </source>
</evidence>
<organism evidence="1">
    <name type="scientific">termite gut metagenome</name>
    <dbReference type="NCBI Taxonomy" id="433724"/>
    <lineage>
        <taxon>unclassified sequences</taxon>
        <taxon>metagenomes</taxon>
        <taxon>organismal metagenomes</taxon>
    </lineage>
</organism>
<reference evidence="1" key="1">
    <citation type="submission" date="2019-03" db="EMBL/GenBank/DDBJ databases">
        <title>Single cell metagenomics reveals metabolic interactions within the superorganism composed of flagellate Streblomastix strix and complex community of Bacteroidetes bacteria on its surface.</title>
        <authorList>
            <person name="Treitli S.C."/>
            <person name="Kolisko M."/>
            <person name="Husnik F."/>
            <person name="Keeling P."/>
            <person name="Hampl V."/>
        </authorList>
    </citation>
    <scope>NUCLEOTIDE SEQUENCE</scope>
    <source>
        <strain evidence="1">STM</strain>
    </source>
</reference>
<gene>
    <name evidence="1" type="ORF">EZS27_034619</name>
</gene>
<protein>
    <submittedName>
        <fullName evidence="1">Uncharacterized protein</fullName>
    </submittedName>
</protein>